<dbReference type="Pfam" id="PF08305">
    <property type="entry name" value="NPCBM"/>
    <property type="match status" value="1"/>
</dbReference>
<proteinExistence type="predicted"/>
<keyword evidence="3" id="KW-1185">Reference proteome</keyword>
<dbReference type="AlphaFoldDB" id="A0A517QKS3"/>
<dbReference type="Gene3D" id="2.60.120.1060">
    <property type="entry name" value="NPCBM/NEW2 domain"/>
    <property type="match status" value="1"/>
</dbReference>
<dbReference type="InterPro" id="IPR013222">
    <property type="entry name" value="Glyco_hyd_98_carb-bd"/>
</dbReference>
<accession>A0A517QKS3</accession>
<gene>
    <name evidence="2" type="ORF">Mal48_14360</name>
</gene>
<dbReference type="SMART" id="SM00776">
    <property type="entry name" value="NPCBM"/>
    <property type="match status" value="1"/>
</dbReference>
<evidence type="ECO:0000313" key="2">
    <source>
        <dbReference type="EMBL" id="QDT32194.1"/>
    </source>
</evidence>
<reference evidence="2 3" key="1">
    <citation type="submission" date="2019-02" db="EMBL/GenBank/DDBJ databases">
        <title>Deep-cultivation of Planctomycetes and their phenomic and genomic characterization uncovers novel biology.</title>
        <authorList>
            <person name="Wiegand S."/>
            <person name="Jogler M."/>
            <person name="Boedeker C."/>
            <person name="Pinto D."/>
            <person name="Vollmers J."/>
            <person name="Rivas-Marin E."/>
            <person name="Kohn T."/>
            <person name="Peeters S.H."/>
            <person name="Heuer A."/>
            <person name="Rast P."/>
            <person name="Oberbeckmann S."/>
            <person name="Bunk B."/>
            <person name="Jeske O."/>
            <person name="Meyerdierks A."/>
            <person name="Storesund J.E."/>
            <person name="Kallscheuer N."/>
            <person name="Luecker S."/>
            <person name="Lage O.M."/>
            <person name="Pohl T."/>
            <person name="Merkel B.J."/>
            <person name="Hornburger P."/>
            <person name="Mueller R.-W."/>
            <person name="Bruemmer F."/>
            <person name="Labrenz M."/>
            <person name="Spormann A.M."/>
            <person name="Op den Camp H."/>
            <person name="Overmann J."/>
            <person name="Amann R."/>
            <person name="Jetten M.S.M."/>
            <person name="Mascher T."/>
            <person name="Medema M.H."/>
            <person name="Devos D.P."/>
            <person name="Kaster A.-K."/>
            <person name="Ovreas L."/>
            <person name="Rohde M."/>
            <person name="Galperin M.Y."/>
            <person name="Jogler C."/>
        </authorList>
    </citation>
    <scope>NUCLEOTIDE SEQUENCE [LARGE SCALE GENOMIC DNA]</scope>
    <source>
        <strain evidence="2 3">Mal48</strain>
    </source>
</reference>
<name>A0A517QKS3_9PLAN</name>
<feature type="domain" description="Glycosyl hydrolase family 98 putative carbohydrate-binding module" evidence="1">
    <location>
        <begin position="263"/>
        <end position="402"/>
    </location>
</feature>
<evidence type="ECO:0000313" key="3">
    <source>
        <dbReference type="Proteomes" id="UP000315724"/>
    </source>
</evidence>
<dbReference type="InterPro" id="IPR038637">
    <property type="entry name" value="NPCBM_sf"/>
</dbReference>
<dbReference type="SUPFAM" id="SSF49785">
    <property type="entry name" value="Galactose-binding domain-like"/>
    <property type="match status" value="1"/>
</dbReference>
<dbReference type="KEGG" id="tpol:Mal48_14360"/>
<evidence type="ECO:0000259" key="1">
    <source>
        <dbReference type="SMART" id="SM00776"/>
    </source>
</evidence>
<sequence>MTPRSESSNSFLFRLLLFTLLLFAVPAFSSGEEIVLRMQDGAQAEVTNLSWEKDSIQFKTSSGAPDVLPRKQIKTISFRRSYSRKITRSIGLQLTNNDIYFVSDLLLSEERFLAKFENQKLSIPIEYVREVFFDVCITNLKKSAVDPEADDVVILKNQDVVRGELVSFDDDEIHFKTDLGNLKLPRSNSLSIKLNPALAAEIPIGSKYAQLFLKNGSVLSTIADDFDFSKEKLNVELPEIGTLSIRMSDICRIEFWDKRHHLLNRDQPLRSHNEDYFGNITSFNQNRNASGQLLLSGDQLFATGYGVRSQSELIFAIPSNAESFIFSLGLDDRADQNGAVDIHISLDDTEVSSHRLSQTDSHFLEPSALPIHGQKNLKLSVRFGLRGDVGDCVNWCQPYFLLKE</sequence>
<dbReference type="Proteomes" id="UP000315724">
    <property type="component" value="Chromosome"/>
</dbReference>
<dbReference type="InterPro" id="IPR008979">
    <property type="entry name" value="Galactose-bd-like_sf"/>
</dbReference>
<protein>
    <submittedName>
        <fullName evidence="2">NPCBM/NEW2 domain protein</fullName>
    </submittedName>
</protein>
<dbReference type="EMBL" id="CP036267">
    <property type="protein sequence ID" value="QDT32194.1"/>
    <property type="molecule type" value="Genomic_DNA"/>
</dbReference>
<organism evidence="2 3">
    <name type="scientific">Thalassoglobus polymorphus</name>
    <dbReference type="NCBI Taxonomy" id="2527994"/>
    <lineage>
        <taxon>Bacteria</taxon>
        <taxon>Pseudomonadati</taxon>
        <taxon>Planctomycetota</taxon>
        <taxon>Planctomycetia</taxon>
        <taxon>Planctomycetales</taxon>
        <taxon>Planctomycetaceae</taxon>
        <taxon>Thalassoglobus</taxon>
    </lineage>
</organism>